<dbReference type="EMBL" id="MT142309">
    <property type="protein sequence ID" value="QJA77906.1"/>
    <property type="molecule type" value="Genomic_DNA"/>
</dbReference>
<protein>
    <submittedName>
        <fullName evidence="1">Uncharacterized protein</fullName>
    </submittedName>
</protein>
<evidence type="ECO:0000313" key="1">
    <source>
        <dbReference type="EMBL" id="QJA62954.1"/>
    </source>
</evidence>
<reference evidence="1" key="1">
    <citation type="submission" date="2020-03" db="EMBL/GenBank/DDBJ databases">
        <title>The deep terrestrial virosphere.</title>
        <authorList>
            <person name="Holmfeldt K."/>
            <person name="Nilsson E."/>
            <person name="Simone D."/>
            <person name="Lopez-Fernandez M."/>
            <person name="Wu X."/>
            <person name="de Brujin I."/>
            <person name="Lundin D."/>
            <person name="Andersson A."/>
            <person name="Bertilsson S."/>
            <person name="Dopson M."/>
        </authorList>
    </citation>
    <scope>NUCLEOTIDE SEQUENCE</scope>
    <source>
        <strain evidence="2">MM415A01190</strain>
        <strain evidence="1">MM415B00683</strain>
    </source>
</reference>
<proteinExistence type="predicted"/>
<name>A0A6M3J028_9ZZZZ</name>
<dbReference type="Gene3D" id="6.10.320.10">
    <property type="match status" value="1"/>
</dbReference>
<dbReference type="EMBL" id="MT141486">
    <property type="protein sequence ID" value="QJA62954.1"/>
    <property type="molecule type" value="Genomic_DNA"/>
</dbReference>
<organism evidence="1">
    <name type="scientific">viral metagenome</name>
    <dbReference type="NCBI Taxonomy" id="1070528"/>
    <lineage>
        <taxon>unclassified sequences</taxon>
        <taxon>metagenomes</taxon>
        <taxon>organismal metagenomes</taxon>
    </lineage>
</organism>
<evidence type="ECO:0000313" key="2">
    <source>
        <dbReference type="EMBL" id="QJA77906.1"/>
    </source>
</evidence>
<accession>A0A6M3J028</accession>
<sequence length="169" mass="19373">MKIIEALKKLKDLARKADDIKKLVKDHCAISSLEEEKYPNQSTKVSEWVQSYGDLLKEILRIRVAIQKTNIQTIVVIELNGKQVEKSIAEWIHRRRDLATMEKGIWDVLTDRGIVESVVKGPSGDPIHLKIRRFYDPSRRDIMKDALSSEPSIIDSRLEVVNAITDLVE</sequence>
<gene>
    <name evidence="2" type="ORF">MM415A01190_0011</name>
    <name evidence="1" type="ORF">MM415B00683_0024</name>
</gene>
<dbReference type="AlphaFoldDB" id="A0A6M3J028"/>